<dbReference type="InterPro" id="IPR011125">
    <property type="entry name" value="Znf_HypF"/>
</dbReference>
<dbReference type="Gene3D" id="3.30.420.40">
    <property type="match status" value="1"/>
</dbReference>
<comment type="pathway">
    <text evidence="1">Protein modification; [NiFe] hydrogenase maturation.</text>
</comment>
<dbReference type="SUPFAM" id="SSF54975">
    <property type="entry name" value="Acylphosphatase/BLUF domain-like"/>
    <property type="match status" value="1"/>
</dbReference>
<dbReference type="Pfam" id="PF22521">
    <property type="entry name" value="HypF_C_2"/>
    <property type="match status" value="1"/>
</dbReference>
<keyword evidence="5" id="KW-0863">Zinc-finger</keyword>
<keyword evidence="9" id="KW-0378">Hydrolase</keyword>
<evidence type="ECO:0000313" key="12">
    <source>
        <dbReference type="EMBL" id="EMS77837.1"/>
    </source>
</evidence>
<evidence type="ECO:0000256" key="4">
    <source>
        <dbReference type="ARBA" id="ARBA00022723"/>
    </source>
</evidence>
<keyword evidence="13" id="KW-1185">Reference proteome</keyword>
<dbReference type="InterPro" id="IPR055128">
    <property type="entry name" value="HypF_C_2"/>
</dbReference>
<evidence type="ECO:0000256" key="9">
    <source>
        <dbReference type="PROSITE-ProRule" id="PRU00520"/>
    </source>
</evidence>
<dbReference type="Pfam" id="PF01300">
    <property type="entry name" value="Sua5_yciO_yrdC"/>
    <property type="match status" value="1"/>
</dbReference>
<dbReference type="GO" id="GO:0008270">
    <property type="term" value="F:zinc ion binding"/>
    <property type="evidence" value="ECO:0007669"/>
    <property type="project" value="UniProtKB-KW"/>
</dbReference>
<keyword evidence="6" id="KW-0862">Zinc</keyword>
<feature type="domain" description="Acylphosphatase-like" evidence="10">
    <location>
        <begin position="17"/>
        <end position="103"/>
    </location>
</feature>
<organism evidence="12 13">
    <name type="scientific">Desulfotignum phosphitoxidans DSM 13687</name>
    <dbReference type="NCBI Taxonomy" id="1286635"/>
    <lineage>
        <taxon>Bacteria</taxon>
        <taxon>Pseudomonadati</taxon>
        <taxon>Thermodesulfobacteriota</taxon>
        <taxon>Desulfobacteria</taxon>
        <taxon>Desulfobacterales</taxon>
        <taxon>Desulfobacteraceae</taxon>
        <taxon>Desulfotignum</taxon>
    </lineage>
</organism>
<feature type="active site" evidence="9">
    <location>
        <position position="32"/>
    </location>
</feature>
<comment type="catalytic activity">
    <reaction evidence="7">
        <text>C-terminal L-cysteinyl-[HypE protein] + carbamoyl phosphate + ATP + H2O = C-terminal S-carboxamide-L-cysteinyl-[HypE protein] + AMP + phosphate + diphosphate + H(+)</text>
        <dbReference type="Rhea" id="RHEA:55636"/>
        <dbReference type="Rhea" id="RHEA-COMP:14247"/>
        <dbReference type="Rhea" id="RHEA-COMP:14392"/>
        <dbReference type="ChEBI" id="CHEBI:15377"/>
        <dbReference type="ChEBI" id="CHEBI:15378"/>
        <dbReference type="ChEBI" id="CHEBI:30616"/>
        <dbReference type="ChEBI" id="CHEBI:33019"/>
        <dbReference type="ChEBI" id="CHEBI:43474"/>
        <dbReference type="ChEBI" id="CHEBI:58228"/>
        <dbReference type="ChEBI" id="CHEBI:76913"/>
        <dbReference type="ChEBI" id="CHEBI:139126"/>
        <dbReference type="ChEBI" id="CHEBI:456215"/>
    </reaction>
</comment>
<evidence type="ECO:0000256" key="7">
    <source>
        <dbReference type="ARBA" id="ARBA00048220"/>
    </source>
</evidence>
<name>S0G0W2_9BACT</name>
<dbReference type="InterPro" id="IPR051060">
    <property type="entry name" value="Carbamoyltrans_HypF-like"/>
</dbReference>
<dbReference type="NCBIfam" id="TIGR00143">
    <property type="entry name" value="hypF"/>
    <property type="match status" value="1"/>
</dbReference>
<dbReference type="InterPro" id="IPR004421">
    <property type="entry name" value="Carbamoyltransferase_HypF"/>
</dbReference>
<evidence type="ECO:0000256" key="3">
    <source>
        <dbReference type="ARBA" id="ARBA00022598"/>
    </source>
</evidence>
<dbReference type="InterPro" id="IPR036046">
    <property type="entry name" value="Acylphosphatase-like_dom_sf"/>
</dbReference>
<dbReference type="Gene3D" id="3.30.420.360">
    <property type="match status" value="1"/>
</dbReference>
<gene>
    <name evidence="12" type="primary">hypF</name>
    <name evidence="12" type="ORF">Dpo_12c01150</name>
</gene>
<dbReference type="Proteomes" id="UP000014216">
    <property type="component" value="Unassembled WGS sequence"/>
</dbReference>
<dbReference type="GO" id="GO:0003725">
    <property type="term" value="F:double-stranded RNA binding"/>
    <property type="evidence" value="ECO:0007669"/>
    <property type="project" value="InterPro"/>
</dbReference>
<evidence type="ECO:0000256" key="5">
    <source>
        <dbReference type="ARBA" id="ARBA00022771"/>
    </source>
</evidence>
<comment type="catalytic activity">
    <reaction evidence="9">
        <text>an acyl phosphate + H2O = a carboxylate + phosphate + H(+)</text>
        <dbReference type="Rhea" id="RHEA:14965"/>
        <dbReference type="ChEBI" id="CHEBI:15377"/>
        <dbReference type="ChEBI" id="CHEBI:15378"/>
        <dbReference type="ChEBI" id="CHEBI:29067"/>
        <dbReference type="ChEBI" id="CHEBI:43474"/>
        <dbReference type="ChEBI" id="CHEBI:59918"/>
        <dbReference type="EC" id="3.6.1.7"/>
    </reaction>
</comment>
<dbReference type="InterPro" id="IPR041440">
    <property type="entry name" value="HypF_C"/>
</dbReference>
<dbReference type="GO" id="GO:0016874">
    <property type="term" value="F:ligase activity"/>
    <property type="evidence" value="ECO:0007669"/>
    <property type="project" value="UniProtKB-UniRule"/>
</dbReference>
<feature type="domain" description="YrdC-like" evidence="11">
    <location>
        <begin position="214"/>
        <end position="402"/>
    </location>
</feature>
<comment type="similarity">
    <text evidence="2 8">Belongs to the carbamoyltransferase HypF family.</text>
</comment>
<comment type="caution">
    <text evidence="12">The sequence shown here is derived from an EMBL/GenBank/DDBJ whole genome shotgun (WGS) entry which is preliminary data.</text>
</comment>
<dbReference type="Gene3D" id="3.90.870.50">
    <property type="match status" value="1"/>
</dbReference>
<keyword evidence="3" id="KW-0436">Ligase</keyword>
<dbReference type="Pfam" id="PF00708">
    <property type="entry name" value="Acylphosphatase"/>
    <property type="match status" value="1"/>
</dbReference>
<dbReference type="InterPro" id="IPR001792">
    <property type="entry name" value="Acylphosphatase-like_dom"/>
</dbReference>
<dbReference type="SUPFAM" id="SSF55821">
    <property type="entry name" value="YrdC/RibB"/>
    <property type="match status" value="1"/>
</dbReference>
<dbReference type="EC" id="6.2.-.-" evidence="8"/>
<dbReference type="PROSITE" id="PS51163">
    <property type="entry name" value="YRDC"/>
    <property type="match status" value="1"/>
</dbReference>
<dbReference type="SUPFAM" id="SSF53067">
    <property type="entry name" value="Actin-like ATPase domain"/>
    <property type="match status" value="1"/>
</dbReference>
<evidence type="ECO:0000256" key="8">
    <source>
        <dbReference type="PIRNR" id="PIRNR006256"/>
    </source>
</evidence>
<evidence type="ECO:0000256" key="6">
    <source>
        <dbReference type="ARBA" id="ARBA00022833"/>
    </source>
</evidence>
<dbReference type="Gene3D" id="3.30.110.120">
    <property type="match status" value="1"/>
</dbReference>
<dbReference type="Pfam" id="PF17788">
    <property type="entry name" value="HypF_C"/>
    <property type="match status" value="1"/>
</dbReference>
<dbReference type="PROSITE" id="PS51160">
    <property type="entry name" value="ACYLPHOSPHATASE_3"/>
    <property type="match status" value="1"/>
</dbReference>
<dbReference type="InterPro" id="IPR043129">
    <property type="entry name" value="ATPase_NBD"/>
</dbReference>
<feature type="active site" evidence="9">
    <location>
        <position position="50"/>
    </location>
</feature>
<protein>
    <recommendedName>
        <fullName evidence="8">Carbamoyltransferase</fullName>
        <ecNumber evidence="8">6.2.-.-</ecNumber>
    </recommendedName>
</protein>
<sequence>MPATFLRTQMPDSDCIASQLDISGVVQGVGFRPFLFALAARHKISGEVSNTAFGVRARVEGSPASLTRFVEAITAHPPMLARVDGVQTTSVPVTGASGFKIIASRTGSSRATLISPDVCVCNDCLKEMENPEDRRFRYPFINCTNCGPRFTIIEDIPYDRPQTAMKQFAMCPDCQAEYDNPADRRFHAQPNACPVCGPQVFLTDSKGQTIAGPDTAIHQAGRLLARGKILAVKGLGGFHLAVDAGDDAAVLRLRRRKHRPHKPFALMARSGSAVSAFADVSKEELQLLTGFNRPIVLLRKKGSDAQMELSRKIAPLNPCLGVMLPYTPLHYLLLDAGPKVLVMTSGNRPGEPLSIDNQDALDAFSHIADYFLLHNRDIYFRADDSIVRVQAGQTRFIRRSRGYAPLPIPLSEDLPFVLGCGAGMKNTLCLTRKNQAFLSQHIGDLENRKTCDFYVQTLDHFKTILDITPEIVAHDLHPGYMSTRFAKDHFAEQIPRVAVQHHHAHAVSCMVENDLDEPVVAIVLDGTGYGTDGHIWGGEILVATRKSFVRKAHLRYLPMPGGDQAVLAPWRMAAALLYTAFGRNFLDLDLPFIHDMDPCHLDFVCQMMEKKVNTPQTSSCGRLCDAVSSLLGIRHKISYDSQAAMELEAVGTTKDFAPDPASYACELRSPDPAADGVEWIIDVIPGIREIVADICARVPVQQISQRFHQTLVHGFFQAAHRITAAHRVDKVVLSGGVFNNDLIFNAMMGSLKQGGLSVYTHSRVPPGDGGIALGQAAVAGALSKDLPDFIKNNVQPAQEAVSWD</sequence>
<dbReference type="PROSITE" id="PS00150">
    <property type="entry name" value="ACYLPHOSPHATASE_1"/>
    <property type="match status" value="1"/>
</dbReference>
<reference evidence="12 13" key="1">
    <citation type="journal article" date="2013" name="Genome Announc.">
        <title>Draft Genome Sequence of Desulfotignum phosphitoxidans DSM 13687 Strain FiPS-3.</title>
        <authorList>
            <person name="Poehlein A."/>
            <person name="Daniel R."/>
            <person name="Simeonova D.D."/>
        </authorList>
    </citation>
    <scope>NUCLEOTIDE SEQUENCE [LARGE SCALE GENOMIC DNA]</scope>
    <source>
        <strain evidence="12 13">DSM 13687</strain>
    </source>
</reference>
<dbReference type="PANTHER" id="PTHR42959">
    <property type="entry name" value="CARBAMOYLTRANSFERASE"/>
    <property type="match status" value="1"/>
</dbReference>
<evidence type="ECO:0000313" key="13">
    <source>
        <dbReference type="Proteomes" id="UP000014216"/>
    </source>
</evidence>
<evidence type="ECO:0000256" key="1">
    <source>
        <dbReference type="ARBA" id="ARBA00004711"/>
    </source>
</evidence>
<accession>S0G0W2</accession>
<dbReference type="GO" id="GO:0016743">
    <property type="term" value="F:carboxyl- or carbamoyltransferase activity"/>
    <property type="evidence" value="ECO:0007669"/>
    <property type="project" value="UniProtKB-UniRule"/>
</dbReference>
<dbReference type="FunFam" id="3.30.420.40:FF:000124">
    <property type="entry name" value="Carbamoyltransferase HypF"/>
    <property type="match status" value="1"/>
</dbReference>
<dbReference type="PATRIC" id="fig|1286635.3.peg.4299"/>
<dbReference type="AlphaFoldDB" id="S0G0W2"/>
<keyword evidence="4" id="KW-0479">Metal-binding</keyword>
<dbReference type="EMBL" id="APJX01000012">
    <property type="protein sequence ID" value="EMS77837.1"/>
    <property type="molecule type" value="Genomic_DNA"/>
</dbReference>
<dbReference type="PIRSF" id="PIRSF006256">
    <property type="entry name" value="CMPcnvr_hdrg_mat"/>
    <property type="match status" value="1"/>
</dbReference>
<dbReference type="Pfam" id="PF07503">
    <property type="entry name" value="zf-HYPF"/>
    <property type="match status" value="2"/>
</dbReference>
<proteinExistence type="inferred from homology"/>
<dbReference type="InterPro" id="IPR017945">
    <property type="entry name" value="DHBP_synth_RibB-like_a/b_dom"/>
</dbReference>
<dbReference type="InterPro" id="IPR006070">
    <property type="entry name" value="Sua5-like_dom"/>
</dbReference>
<dbReference type="UniPathway" id="UPA00335"/>
<evidence type="ECO:0000259" key="10">
    <source>
        <dbReference type="PROSITE" id="PS51160"/>
    </source>
</evidence>
<evidence type="ECO:0000259" key="11">
    <source>
        <dbReference type="PROSITE" id="PS51163"/>
    </source>
</evidence>
<dbReference type="InterPro" id="IPR017968">
    <property type="entry name" value="Acylphosphatase_CS"/>
</dbReference>
<dbReference type="RefSeq" id="WP_006968275.1">
    <property type="nucleotide sequence ID" value="NZ_APJX01000012.1"/>
</dbReference>
<evidence type="ECO:0000256" key="2">
    <source>
        <dbReference type="ARBA" id="ARBA00008097"/>
    </source>
</evidence>
<dbReference type="GO" id="GO:0051604">
    <property type="term" value="P:protein maturation"/>
    <property type="evidence" value="ECO:0007669"/>
    <property type="project" value="TreeGrafter"/>
</dbReference>
<dbReference type="PANTHER" id="PTHR42959:SF1">
    <property type="entry name" value="CARBAMOYLTRANSFERASE HYPF"/>
    <property type="match status" value="1"/>
</dbReference>
<dbReference type="GO" id="GO:0003998">
    <property type="term" value="F:acylphosphatase activity"/>
    <property type="evidence" value="ECO:0007669"/>
    <property type="project" value="UniProtKB-EC"/>
</dbReference>